<dbReference type="AlphaFoldDB" id="A0A2A6E1S4"/>
<feature type="domain" description="Tripartite ATP-independent periplasmic transporters DctQ component" evidence="10">
    <location>
        <begin position="26"/>
        <end position="152"/>
    </location>
</feature>
<feature type="transmembrane region" description="Helical" evidence="9">
    <location>
        <begin position="130"/>
        <end position="151"/>
    </location>
</feature>
<evidence type="ECO:0000259" key="10">
    <source>
        <dbReference type="Pfam" id="PF04290"/>
    </source>
</evidence>
<evidence type="ECO:0000256" key="5">
    <source>
        <dbReference type="ARBA" id="ARBA00022692"/>
    </source>
</evidence>
<keyword evidence="3" id="KW-1003">Cell membrane</keyword>
<dbReference type="PANTHER" id="PTHR35011:SF11">
    <property type="entry name" value="TRAP TRANSPORTER SMALL PERMEASE PROTEIN"/>
    <property type="match status" value="1"/>
</dbReference>
<dbReference type="Proteomes" id="UP000243688">
    <property type="component" value="Unassembled WGS sequence"/>
</dbReference>
<evidence type="ECO:0000256" key="9">
    <source>
        <dbReference type="SAM" id="Phobius"/>
    </source>
</evidence>
<dbReference type="GO" id="GO:0022857">
    <property type="term" value="F:transmembrane transporter activity"/>
    <property type="evidence" value="ECO:0007669"/>
    <property type="project" value="TreeGrafter"/>
</dbReference>
<comment type="similarity">
    <text evidence="8">Belongs to the TRAP transporter small permease family.</text>
</comment>
<dbReference type="GO" id="GO:0005886">
    <property type="term" value="C:plasma membrane"/>
    <property type="evidence" value="ECO:0007669"/>
    <property type="project" value="UniProtKB-SubCell"/>
</dbReference>
<feature type="transmembrane region" description="Helical" evidence="9">
    <location>
        <begin position="50"/>
        <end position="68"/>
    </location>
</feature>
<keyword evidence="6 9" id="KW-1133">Transmembrane helix</keyword>
<accession>A0A2A6E1S4</accession>
<evidence type="ECO:0000256" key="3">
    <source>
        <dbReference type="ARBA" id="ARBA00022475"/>
    </source>
</evidence>
<keyword evidence="2" id="KW-0813">Transport</keyword>
<evidence type="ECO:0000256" key="6">
    <source>
        <dbReference type="ARBA" id="ARBA00022989"/>
    </source>
</evidence>
<protein>
    <submittedName>
        <fullName evidence="11">C4-dicarboxylate ABC transporter permease</fullName>
    </submittedName>
</protein>
<feature type="transmembrane region" description="Helical" evidence="9">
    <location>
        <begin position="7"/>
        <end position="30"/>
    </location>
</feature>
<evidence type="ECO:0000256" key="8">
    <source>
        <dbReference type="ARBA" id="ARBA00038436"/>
    </source>
</evidence>
<evidence type="ECO:0000256" key="7">
    <source>
        <dbReference type="ARBA" id="ARBA00023136"/>
    </source>
</evidence>
<dbReference type="Pfam" id="PF04290">
    <property type="entry name" value="DctQ"/>
    <property type="match status" value="1"/>
</dbReference>
<dbReference type="InterPro" id="IPR007387">
    <property type="entry name" value="TRAP_DctQ"/>
</dbReference>
<proteinExistence type="inferred from homology"/>
<comment type="caution">
    <text evidence="11">The sequence shown here is derived from an EMBL/GenBank/DDBJ whole genome shotgun (WGS) entry which is preliminary data.</text>
</comment>
<evidence type="ECO:0000313" key="12">
    <source>
        <dbReference type="Proteomes" id="UP000243688"/>
    </source>
</evidence>
<evidence type="ECO:0000256" key="2">
    <source>
        <dbReference type="ARBA" id="ARBA00022448"/>
    </source>
</evidence>
<evidence type="ECO:0000256" key="1">
    <source>
        <dbReference type="ARBA" id="ARBA00004429"/>
    </source>
</evidence>
<organism evidence="11 12">
    <name type="scientific">Candidatus Reconcilbacillus cellulovorans</name>
    <dbReference type="NCBI Taxonomy" id="1906605"/>
    <lineage>
        <taxon>Bacteria</taxon>
        <taxon>Bacillati</taxon>
        <taxon>Bacillota</taxon>
        <taxon>Bacilli</taxon>
        <taxon>Bacillales</taxon>
        <taxon>Paenibacillaceae</taxon>
        <taxon>Candidatus Reconcilbacillus</taxon>
    </lineage>
</organism>
<feature type="transmembrane region" description="Helical" evidence="9">
    <location>
        <begin position="89"/>
        <end position="110"/>
    </location>
</feature>
<sequence length="169" mass="19259">MRRLKRLAIMIDSVFENVAISALLAMTLIVVVQVVTRKLWHHVFFWSEEITLLLLVWFSFMGMAVGVRERLHLAVTTVADRLPAVLRRWLDRLIALSTLAFGLYLVKYGWQFAEMQRDVTLAATKWPNSVLYAVMPIAGAMVAVYALLQLFGVDTVRHRDEDGEGTPLE</sequence>
<reference evidence="11 12" key="1">
    <citation type="submission" date="2016-12" db="EMBL/GenBank/DDBJ databases">
        <title>Candidatus Reconcilibacillus cellulovorans genome.</title>
        <authorList>
            <person name="Kolinko S."/>
            <person name="Wu Y.-W."/>
            <person name="Tachea F."/>
            <person name="Denzel E."/>
            <person name="Hiras J."/>
            <person name="Baecker N."/>
            <person name="Chan L.J."/>
            <person name="Eichorst S.A."/>
            <person name="Frey D."/>
            <person name="Adams P.D."/>
            <person name="Pray T."/>
            <person name="Tanjore D."/>
            <person name="Petzold C.J."/>
            <person name="Gladden J.M."/>
            <person name="Simmons B.A."/>
            <person name="Singer S.W."/>
        </authorList>
    </citation>
    <scope>NUCLEOTIDE SEQUENCE [LARGE SCALE GENOMIC DNA]</scope>
    <source>
        <strain evidence="11">JTherm</strain>
    </source>
</reference>
<evidence type="ECO:0000313" key="11">
    <source>
        <dbReference type="EMBL" id="PDO11268.1"/>
    </source>
</evidence>
<keyword evidence="5 9" id="KW-0812">Transmembrane</keyword>
<dbReference type="InterPro" id="IPR055348">
    <property type="entry name" value="DctQ"/>
</dbReference>
<evidence type="ECO:0000256" key="4">
    <source>
        <dbReference type="ARBA" id="ARBA00022519"/>
    </source>
</evidence>
<name>A0A2A6E1S4_9BACL</name>
<dbReference type="EMBL" id="MOXJ01000004">
    <property type="protein sequence ID" value="PDO11268.1"/>
    <property type="molecule type" value="Genomic_DNA"/>
</dbReference>
<dbReference type="PANTHER" id="PTHR35011">
    <property type="entry name" value="2,3-DIKETO-L-GULONATE TRAP TRANSPORTER SMALL PERMEASE PROTEIN YIAM"/>
    <property type="match status" value="1"/>
</dbReference>
<comment type="subcellular location">
    <subcellularLocation>
        <location evidence="1">Cell inner membrane</location>
        <topology evidence="1">Multi-pass membrane protein</topology>
    </subcellularLocation>
</comment>
<keyword evidence="4" id="KW-0997">Cell inner membrane</keyword>
<keyword evidence="7 9" id="KW-0472">Membrane</keyword>
<dbReference type="GO" id="GO:0015740">
    <property type="term" value="P:C4-dicarboxylate transport"/>
    <property type="evidence" value="ECO:0007669"/>
    <property type="project" value="TreeGrafter"/>
</dbReference>
<gene>
    <name evidence="11" type="ORF">BLM47_02960</name>
</gene>